<dbReference type="PANTHER" id="PTHR31635">
    <property type="entry name" value="REVERSE TRANSCRIPTASE DOMAIN-CONTAINING PROTEIN-RELATED"/>
    <property type="match status" value="1"/>
</dbReference>
<comment type="caution">
    <text evidence="2">The sequence shown here is derived from an EMBL/GenBank/DDBJ whole genome shotgun (WGS) entry which is preliminary data.</text>
</comment>
<name>A0A392PJR4_9FABA</name>
<proteinExistence type="predicted"/>
<dbReference type="InterPro" id="IPR043502">
    <property type="entry name" value="DNA/RNA_pol_sf"/>
</dbReference>
<dbReference type="AlphaFoldDB" id="A0A392PJR4"/>
<keyword evidence="2" id="KW-0548">Nucleotidyltransferase</keyword>
<evidence type="ECO:0000259" key="1">
    <source>
        <dbReference type="PROSITE" id="PS50878"/>
    </source>
</evidence>
<dbReference type="EMBL" id="LXQA010081199">
    <property type="protein sequence ID" value="MCI11700.1"/>
    <property type="molecule type" value="Genomic_DNA"/>
</dbReference>
<organism evidence="2 3">
    <name type="scientific">Trifolium medium</name>
    <dbReference type="NCBI Taxonomy" id="97028"/>
    <lineage>
        <taxon>Eukaryota</taxon>
        <taxon>Viridiplantae</taxon>
        <taxon>Streptophyta</taxon>
        <taxon>Embryophyta</taxon>
        <taxon>Tracheophyta</taxon>
        <taxon>Spermatophyta</taxon>
        <taxon>Magnoliopsida</taxon>
        <taxon>eudicotyledons</taxon>
        <taxon>Gunneridae</taxon>
        <taxon>Pentapetalae</taxon>
        <taxon>rosids</taxon>
        <taxon>fabids</taxon>
        <taxon>Fabales</taxon>
        <taxon>Fabaceae</taxon>
        <taxon>Papilionoideae</taxon>
        <taxon>50 kb inversion clade</taxon>
        <taxon>NPAAA clade</taxon>
        <taxon>Hologalegina</taxon>
        <taxon>IRL clade</taxon>
        <taxon>Trifolieae</taxon>
        <taxon>Trifolium</taxon>
    </lineage>
</organism>
<keyword evidence="2" id="KW-0808">Transferase</keyword>
<dbReference type="CDD" id="cd01650">
    <property type="entry name" value="RT_nLTR_like"/>
    <property type="match status" value="1"/>
</dbReference>
<reference evidence="2 3" key="1">
    <citation type="journal article" date="2018" name="Front. Plant Sci.">
        <title>Red Clover (Trifolium pratense) and Zigzag Clover (T. medium) - A Picture of Genomic Similarities and Differences.</title>
        <authorList>
            <person name="Dluhosova J."/>
            <person name="Istvanek J."/>
            <person name="Nedelnik J."/>
            <person name="Repkova J."/>
        </authorList>
    </citation>
    <scope>NUCLEOTIDE SEQUENCE [LARGE SCALE GENOMIC DNA]</scope>
    <source>
        <strain evidence="3">cv. 10/8</strain>
        <tissue evidence="2">Leaf</tissue>
    </source>
</reference>
<keyword evidence="3" id="KW-1185">Reference proteome</keyword>
<dbReference type="InterPro" id="IPR000477">
    <property type="entry name" value="RT_dom"/>
</dbReference>
<keyword evidence="2" id="KW-0695">RNA-directed DNA polymerase</keyword>
<dbReference type="Proteomes" id="UP000265520">
    <property type="component" value="Unassembled WGS sequence"/>
</dbReference>
<dbReference type="Pfam" id="PF00078">
    <property type="entry name" value="RVT_1"/>
    <property type="match status" value="1"/>
</dbReference>
<feature type="domain" description="Reverse transcriptase" evidence="1">
    <location>
        <begin position="1"/>
        <end position="231"/>
    </location>
</feature>
<evidence type="ECO:0000313" key="3">
    <source>
        <dbReference type="Proteomes" id="UP000265520"/>
    </source>
</evidence>
<protein>
    <submittedName>
        <fullName evidence="2">RNA-directed DNA polymerase (Reverse transcriptase)</fullName>
    </submittedName>
</protein>
<dbReference type="PROSITE" id="PS50878">
    <property type="entry name" value="RT_POL"/>
    <property type="match status" value="1"/>
</dbReference>
<sequence length="236" mass="26360">MANFKFKIISKILADRLAQILPNIISKEQRGFIKGRQIRDCICLTSEAINMLHKKSFGGNLTVKIDIAKAFDTIDWQLLLKVLKAFGFSPVFCSWIHTILNSAKLSISINGKQEGYFDCARGVRQGDPLSPLFCLAEEVLSRGLLKLVEDGQLKLINGTRTSHIPSHILYADDIMLFCKGTSSNIQILSDFFVRYAQNSGQVRNPQKSTIFGGSISHTRLSHIANQLNFNIATLPF</sequence>
<feature type="non-terminal residue" evidence="2">
    <location>
        <position position="236"/>
    </location>
</feature>
<dbReference type="PANTHER" id="PTHR31635:SF196">
    <property type="entry name" value="REVERSE TRANSCRIPTASE DOMAIN-CONTAINING PROTEIN-RELATED"/>
    <property type="match status" value="1"/>
</dbReference>
<accession>A0A392PJR4</accession>
<evidence type="ECO:0000313" key="2">
    <source>
        <dbReference type="EMBL" id="MCI11700.1"/>
    </source>
</evidence>
<dbReference type="SUPFAM" id="SSF56672">
    <property type="entry name" value="DNA/RNA polymerases"/>
    <property type="match status" value="1"/>
</dbReference>
<dbReference type="GO" id="GO:0003964">
    <property type="term" value="F:RNA-directed DNA polymerase activity"/>
    <property type="evidence" value="ECO:0007669"/>
    <property type="project" value="UniProtKB-KW"/>
</dbReference>